<proteinExistence type="predicted"/>
<comment type="caution">
    <text evidence="1">The sequence shown here is derived from an EMBL/GenBank/DDBJ whole genome shotgun (WGS) entry which is preliminary data.</text>
</comment>
<gene>
    <name evidence="1" type="ORF">Msi02_60490</name>
</gene>
<dbReference type="InterPro" id="IPR045592">
    <property type="entry name" value="DUF6461"/>
</dbReference>
<dbReference type="Proteomes" id="UP000660454">
    <property type="component" value="Unassembled WGS sequence"/>
</dbReference>
<evidence type="ECO:0000313" key="1">
    <source>
        <dbReference type="EMBL" id="GIH65232.1"/>
    </source>
</evidence>
<name>A0ABQ4GUX4_9ACTN</name>
<organism evidence="1 2">
    <name type="scientific">Microbispora siamensis</name>
    <dbReference type="NCBI Taxonomy" id="564413"/>
    <lineage>
        <taxon>Bacteria</taxon>
        <taxon>Bacillati</taxon>
        <taxon>Actinomycetota</taxon>
        <taxon>Actinomycetes</taxon>
        <taxon>Streptosporangiales</taxon>
        <taxon>Streptosporangiaceae</taxon>
        <taxon>Microbispora</taxon>
    </lineage>
</organism>
<evidence type="ECO:0000313" key="2">
    <source>
        <dbReference type="Proteomes" id="UP000660454"/>
    </source>
</evidence>
<keyword evidence="2" id="KW-1185">Reference proteome</keyword>
<sequence>MERIRASPEMARLCAQVEITRNSHPACRPVGLECKGNGQWVELSRADFEWLDEDDVLGHAWSLTFVRGVDEAEALRRLGAEQADIHLFTNEDCPLPEAVQAWRSGDWTVIIEVADCSLVDQEVTDALSEQTEIISIFENVNGWSGFEYVIDGQVMTSFDPVSAYLREGDQPDRFAAEMRAAGFDPDTVPDGDSDLPDDEGSLFALTALLTGVVLTREVFDGPLPGALVK</sequence>
<dbReference type="Pfam" id="PF20062">
    <property type="entry name" value="DUF6461"/>
    <property type="match status" value="1"/>
</dbReference>
<protein>
    <submittedName>
        <fullName evidence="1">Uncharacterized protein</fullName>
    </submittedName>
</protein>
<dbReference type="RefSeq" id="WP_204051319.1">
    <property type="nucleotide sequence ID" value="NZ_BOOF01000037.1"/>
</dbReference>
<accession>A0ABQ4GUX4</accession>
<reference evidence="1 2" key="1">
    <citation type="submission" date="2021-01" db="EMBL/GenBank/DDBJ databases">
        <title>Whole genome shotgun sequence of Microbispora siamensis NBRC 104113.</title>
        <authorList>
            <person name="Komaki H."/>
            <person name="Tamura T."/>
        </authorList>
    </citation>
    <scope>NUCLEOTIDE SEQUENCE [LARGE SCALE GENOMIC DNA]</scope>
    <source>
        <strain evidence="1 2">NBRC 104113</strain>
    </source>
</reference>
<dbReference type="EMBL" id="BOOF01000037">
    <property type="protein sequence ID" value="GIH65232.1"/>
    <property type="molecule type" value="Genomic_DNA"/>
</dbReference>